<reference evidence="2" key="1">
    <citation type="journal article" date="2022" name="Int. J. Mol. Sci.">
        <title>Draft Genome of Tanacetum Coccineum: Genomic Comparison of Closely Related Tanacetum-Family Plants.</title>
        <authorList>
            <person name="Yamashiro T."/>
            <person name="Shiraishi A."/>
            <person name="Nakayama K."/>
            <person name="Satake H."/>
        </authorList>
    </citation>
    <scope>NUCLEOTIDE SEQUENCE</scope>
</reference>
<dbReference type="Proteomes" id="UP001151760">
    <property type="component" value="Unassembled WGS sequence"/>
</dbReference>
<evidence type="ECO:0000313" key="3">
    <source>
        <dbReference type="Proteomes" id="UP001151760"/>
    </source>
</evidence>
<sequence>MAPVTPPPMLFMPPTSTYGVGGPSTAAAEGHSHALRTPRFPKCSKVAMLRCDGITIGEIGLKVSAVKGQKDAQIQQLQTMVSEMSSHESTLTQCILGMDRRLANLKRRPPGPQ</sequence>
<evidence type="ECO:0000256" key="1">
    <source>
        <dbReference type="SAM" id="MobiDB-lite"/>
    </source>
</evidence>
<keyword evidence="3" id="KW-1185">Reference proteome</keyword>
<reference evidence="2" key="2">
    <citation type="submission" date="2022-01" db="EMBL/GenBank/DDBJ databases">
        <authorList>
            <person name="Yamashiro T."/>
            <person name="Shiraishi A."/>
            <person name="Satake H."/>
            <person name="Nakayama K."/>
        </authorList>
    </citation>
    <scope>NUCLEOTIDE SEQUENCE</scope>
</reference>
<gene>
    <name evidence="2" type="ORF">Tco_1066536</name>
</gene>
<dbReference type="EMBL" id="BQNB010019392">
    <property type="protein sequence ID" value="GJT84819.1"/>
    <property type="molecule type" value="Genomic_DNA"/>
</dbReference>
<evidence type="ECO:0000313" key="2">
    <source>
        <dbReference type="EMBL" id="GJT84819.1"/>
    </source>
</evidence>
<comment type="caution">
    <text evidence="2">The sequence shown here is derived from an EMBL/GenBank/DDBJ whole genome shotgun (WGS) entry which is preliminary data.</text>
</comment>
<proteinExistence type="predicted"/>
<organism evidence="2 3">
    <name type="scientific">Tanacetum coccineum</name>
    <dbReference type="NCBI Taxonomy" id="301880"/>
    <lineage>
        <taxon>Eukaryota</taxon>
        <taxon>Viridiplantae</taxon>
        <taxon>Streptophyta</taxon>
        <taxon>Embryophyta</taxon>
        <taxon>Tracheophyta</taxon>
        <taxon>Spermatophyta</taxon>
        <taxon>Magnoliopsida</taxon>
        <taxon>eudicotyledons</taxon>
        <taxon>Gunneridae</taxon>
        <taxon>Pentapetalae</taxon>
        <taxon>asterids</taxon>
        <taxon>campanulids</taxon>
        <taxon>Asterales</taxon>
        <taxon>Asteraceae</taxon>
        <taxon>Asteroideae</taxon>
        <taxon>Anthemideae</taxon>
        <taxon>Anthemidinae</taxon>
        <taxon>Tanacetum</taxon>
    </lineage>
</organism>
<name>A0ABQ5HAE0_9ASTR</name>
<feature type="compositionally biased region" description="Pro residues" evidence="1">
    <location>
        <begin position="1"/>
        <end position="11"/>
    </location>
</feature>
<protein>
    <submittedName>
        <fullName evidence="2">Uncharacterized protein</fullName>
    </submittedName>
</protein>
<feature type="region of interest" description="Disordered" evidence="1">
    <location>
        <begin position="1"/>
        <end position="33"/>
    </location>
</feature>
<accession>A0ABQ5HAE0</accession>